<dbReference type="Pfam" id="PF26353">
    <property type="entry name" value="YhfM"/>
    <property type="match status" value="1"/>
</dbReference>
<dbReference type="EMBL" id="RHIB01000003">
    <property type="protein sequence ID" value="RNA66989.1"/>
    <property type="molecule type" value="Genomic_DNA"/>
</dbReference>
<feature type="signal peptide" evidence="1">
    <location>
        <begin position="1"/>
        <end position="21"/>
    </location>
</feature>
<name>A0A3M7TQL7_9BACI</name>
<dbReference type="Proteomes" id="UP000278746">
    <property type="component" value="Unassembled WGS sequence"/>
</dbReference>
<protein>
    <recommendedName>
        <fullName evidence="2">YhfM-like domain-containing protein</fullName>
    </recommendedName>
</protein>
<keyword evidence="1" id="KW-0732">Signal</keyword>
<keyword evidence="4" id="KW-1185">Reference proteome</keyword>
<dbReference type="RefSeq" id="WP_122900980.1">
    <property type="nucleotide sequence ID" value="NZ_RHIB01000003.1"/>
</dbReference>
<accession>A0A3M7TQL7</accession>
<evidence type="ECO:0000313" key="3">
    <source>
        <dbReference type="EMBL" id="RNA66989.1"/>
    </source>
</evidence>
<comment type="caution">
    <text evidence="3">The sequence shown here is derived from an EMBL/GenBank/DDBJ whole genome shotgun (WGS) entry which is preliminary data.</text>
</comment>
<dbReference type="InterPro" id="IPR058780">
    <property type="entry name" value="YhfM-like_dom"/>
</dbReference>
<dbReference type="AlphaFoldDB" id="A0A3M7TQL7"/>
<feature type="domain" description="YhfM-like" evidence="2">
    <location>
        <begin position="37"/>
        <end position="112"/>
    </location>
</feature>
<evidence type="ECO:0000259" key="2">
    <source>
        <dbReference type="Pfam" id="PF26353"/>
    </source>
</evidence>
<dbReference type="PROSITE" id="PS51257">
    <property type="entry name" value="PROKAR_LIPOPROTEIN"/>
    <property type="match status" value="1"/>
</dbReference>
<feature type="chain" id="PRO_5017944350" description="YhfM-like domain-containing protein" evidence="1">
    <location>
        <begin position="22"/>
        <end position="122"/>
    </location>
</feature>
<gene>
    <name evidence="3" type="ORF">EBO34_17500</name>
</gene>
<reference evidence="3 4" key="1">
    <citation type="submission" date="2018-10" db="EMBL/GenBank/DDBJ databases">
        <title>Bacillus Keqinensis sp. nov., a moderately halophilic bacterium isolated from a saline-alkaline lake.</title>
        <authorList>
            <person name="Wang H."/>
        </authorList>
    </citation>
    <scope>NUCLEOTIDE SEQUENCE [LARGE SCALE GENOMIC DNA]</scope>
    <source>
        <strain evidence="3 4">KQ-3</strain>
    </source>
</reference>
<organism evidence="3 4">
    <name type="scientific">Alteribacter keqinensis</name>
    <dbReference type="NCBI Taxonomy" id="2483800"/>
    <lineage>
        <taxon>Bacteria</taxon>
        <taxon>Bacillati</taxon>
        <taxon>Bacillota</taxon>
        <taxon>Bacilli</taxon>
        <taxon>Bacillales</taxon>
        <taxon>Bacillaceae</taxon>
        <taxon>Alteribacter</taxon>
    </lineage>
</organism>
<sequence length="122" mass="13592">MKKPMFLLLFALLLSACSANVVEVTLYEMNSFSDVNEDSAVVITDDEDISIFTKAVNGAKKQSGIVDMDDPHFKVDIGEESYFLWTGPESGTVMNTEDTHTIYSLSPRAAGQVNDWIRVHRD</sequence>
<evidence type="ECO:0000313" key="4">
    <source>
        <dbReference type="Proteomes" id="UP000278746"/>
    </source>
</evidence>
<dbReference type="OrthoDB" id="2738838at2"/>
<evidence type="ECO:0000256" key="1">
    <source>
        <dbReference type="SAM" id="SignalP"/>
    </source>
</evidence>
<proteinExistence type="predicted"/>